<name>A0A482WIT3_LAOST</name>
<dbReference type="Pfam" id="PF14956">
    <property type="entry name" value="DUF4505"/>
    <property type="match status" value="1"/>
</dbReference>
<comment type="caution">
    <text evidence="2">The sequence shown here is derived from an EMBL/GenBank/DDBJ whole genome shotgun (WGS) entry which is preliminary data.</text>
</comment>
<dbReference type="STRING" id="195883.A0A482WIT3"/>
<dbReference type="AlphaFoldDB" id="A0A482WIT3"/>
<comment type="similarity">
    <text evidence="1">Belongs to the UPF0598 family.</text>
</comment>
<accession>A0A482WIT3</accession>
<dbReference type="Proteomes" id="UP000291343">
    <property type="component" value="Unassembled WGS sequence"/>
</dbReference>
<keyword evidence="3" id="KW-1185">Reference proteome</keyword>
<reference evidence="2 3" key="1">
    <citation type="journal article" date="2017" name="Gigascience">
        <title>Genome sequence of the small brown planthopper, Laodelphax striatellus.</title>
        <authorList>
            <person name="Zhu J."/>
            <person name="Jiang F."/>
            <person name="Wang X."/>
            <person name="Yang P."/>
            <person name="Bao Y."/>
            <person name="Zhao W."/>
            <person name="Wang W."/>
            <person name="Lu H."/>
            <person name="Wang Q."/>
            <person name="Cui N."/>
            <person name="Li J."/>
            <person name="Chen X."/>
            <person name="Luo L."/>
            <person name="Yu J."/>
            <person name="Kang L."/>
            <person name="Cui F."/>
        </authorList>
    </citation>
    <scope>NUCLEOTIDE SEQUENCE [LARGE SCALE GENOMIC DNA]</scope>
    <source>
        <strain evidence="2">Lst14</strain>
    </source>
</reference>
<dbReference type="PANTHER" id="PTHR31449">
    <property type="entry name" value="UPF0598 PROTEIN C8ORF82"/>
    <property type="match status" value="1"/>
</dbReference>
<evidence type="ECO:0000313" key="2">
    <source>
        <dbReference type="EMBL" id="RZF33136.1"/>
    </source>
</evidence>
<evidence type="ECO:0000313" key="3">
    <source>
        <dbReference type="Proteomes" id="UP000291343"/>
    </source>
</evidence>
<dbReference type="InParanoid" id="A0A482WIT3"/>
<dbReference type="PANTHER" id="PTHR31449:SF3">
    <property type="entry name" value="UPF0598 PROTEIN C8ORF82"/>
    <property type="match status" value="1"/>
</dbReference>
<organism evidence="2 3">
    <name type="scientific">Laodelphax striatellus</name>
    <name type="common">Small brown planthopper</name>
    <name type="synonym">Delphax striatella</name>
    <dbReference type="NCBI Taxonomy" id="195883"/>
    <lineage>
        <taxon>Eukaryota</taxon>
        <taxon>Metazoa</taxon>
        <taxon>Ecdysozoa</taxon>
        <taxon>Arthropoda</taxon>
        <taxon>Hexapoda</taxon>
        <taxon>Insecta</taxon>
        <taxon>Pterygota</taxon>
        <taxon>Neoptera</taxon>
        <taxon>Paraneoptera</taxon>
        <taxon>Hemiptera</taxon>
        <taxon>Auchenorrhyncha</taxon>
        <taxon>Fulgoroidea</taxon>
        <taxon>Delphacidae</taxon>
        <taxon>Criomorphinae</taxon>
        <taxon>Laodelphax</taxon>
    </lineage>
</organism>
<proteinExistence type="inferred from homology"/>
<dbReference type="EMBL" id="QKKF02034760">
    <property type="protein sequence ID" value="RZF33136.1"/>
    <property type="molecule type" value="Genomic_DNA"/>
</dbReference>
<protein>
    <submittedName>
        <fullName evidence="2">Uncharacterized protein</fullName>
    </submittedName>
</protein>
<evidence type="ECO:0000256" key="1">
    <source>
        <dbReference type="ARBA" id="ARBA00006322"/>
    </source>
</evidence>
<dbReference type="OrthoDB" id="10260024at2759"/>
<gene>
    <name evidence="2" type="ORF">LSTR_LSTR004822</name>
</gene>
<sequence length="204" mass="24490">MFIRRFLNNSTFFNFKLHCRHVSYIQGQSPEPKIREYFYYVDHQGMLFLDDSKMKNFTSCFKEKKFLEFFFSRLRPNKTGRYECEFPFVSLCGPERNFVRCDDKPIVFTKLVKNDDKKDILYYAHADRLTFAFDPEKLCMVTETGRVYHPSPPKIHPIGLVRSKLAIELSQHFRFANGEDKPPTQFEWDGKLYQTDNEWYKNIL</sequence>
<dbReference type="InterPro" id="IPR028108">
    <property type="entry name" value="DUF4505"/>
</dbReference>